<proteinExistence type="predicted"/>
<organism evidence="3 4">
    <name type="scientific">Ponticoccus litoralis</name>
    <dbReference type="NCBI Taxonomy" id="422297"/>
    <lineage>
        <taxon>Bacteria</taxon>
        <taxon>Pseudomonadati</taxon>
        <taxon>Pseudomonadota</taxon>
        <taxon>Alphaproteobacteria</taxon>
        <taxon>Rhodobacterales</taxon>
        <taxon>Roseobacteraceae</taxon>
        <taxon>Ponticoccus</taxon>
    </lineage>
</organism>
<comment type="caution">
    <text evidence="3">The sequence shown here is derived from an EMBL/GenBank/DDBJ whole genome shotgun (WGS) entry which is preliminary data.</text>
</comment>
<feature type="region of interest" description="Disordered" evidence="1">
    <location>
        <begin position="453"/>
        <end position="473"/>
    </location>
</feature>
<gene>
    <name evidence="3" type="ORF">ABFB10_02150</name>
</gene>
<dbReference type="Proteomes" id="UP001428774">
    <property type="component" value="Unassembled WGS sequence"/>
</dbReference>
<sequence length="473" mass="51573">MIDTPDTRSADMQVMLPKWKKVAAILGGTDAMREAGEVYLPKFASEPREAYEVRRKNARFTNLFSDVVENLAQRPFSDVVTLEDGADAQLVTFCEDVDGRGNNLHVFAGGLFHDAIASGVDWLLIDHPNAPADRVRTVADERARGIRPVWCRYAATDMLAVHSERLGGVEHIVHARMAETATTREGFKEVTKPRVRVLNRDVIRDDTGAVTAIGSATWAIWEKRKTDSGKEEWRETAGGPLTIGVIPLVPVLMGRRLSGWRIKPPMQDVADLQVEYFQQENGIKNAKNLTAFPMLSGDGVTPDVGDDGAPVPLVVGPATVLYAPDGGSWKYVEPQATALTFLKDDLAALAQEIRELGRQPLTAQSGNLTVITTAFAAQKGNSAVQAWALALKDALEQALVFTGLWMGIEGGATVKINTEFDHGIGAEDTFTHVLAMHEAGIIGADVVTHESNRRGITDPEYDGLTRRPDDEDE</sequence>
<protein>
    <submittedName>
        <fullName evidence="3">DUF4055 domain-containing protein</fullName>
    </submittedName>
</protein>
<keyword evidence="4" id="KW-1185">Reference proteome</keyword>
<evidence type="ECO:0000313" key="3">
    <source>
        <dbReference type="EMBL" id="MEN9060014.1"/>
    </source>
</evidence>
<evidence type="ECO:0000259" key="2">
    <source>
        <dbReference type="Pfam" id="PF13264"/>
    </source>
</evidence>
<accession>A0AAW9S7S4</accession>
<dbReference type="AlphaFoldDB" id="A0AAW9S7S4"/>
<dbReference type="Pfam" id="PF13264">
    <property type="entry name" value="DUF4055"/>
    <property type="match status" value="1"/>
</dbReference>
<dbReference type="InterPro" id="IPR025129">
    <property type="entry name" value="DUF4055"/>
</dbReference>
<evidence type="ECO:0000256" key="1">
    <source>
        <dbReference type="SAM" id="MobiDB-lite"/>
    </source>
</evidence>
<name>A0AAW9S7S4_9RHOB</name>
<feature type="domain" description="DUF4055" evidence="2">
    <location>
        <begin position="265"/>
        <end position="406"/>
    </location>
</feature>
<dbReference type="EMBL" id="JBDNCH010000002">
    <property type="protein sequence ID" value="MEN9060014.1"/>
    <property type="molecule type" value="Genomic_DNA"/>
</dbReference>
<dbReference type="RefSeq" id="WP_347165160.1">
    <property type="nucleotide sequence ID" value="NZ_JBDNCH010000002.1"/>
</dbReference>
<evidence type="ECO:0000313" key="4">
    <source>
        <dbReference type="Proteomes" id="UP001428774"/>
    </source>
</evidence>
<reference evidence="3 4" key="1">
    <citation type="submission" date="2024-05" db="EMBL/GenBank/DDBJ databases">
        <title>Genome sequence of Ponticoccus litoralis KCCM 90028.</title>
        <authorList>
            <person name="Kim J.M."/>
            <person name="Lee J.K."/>
            <person name="Choi B.J."/>
            <person name="Bayburt H."/>
            <person name="Baek J.H."/>
            <person name="Jeon C.O."/>
        </authorList>
    </citation>
    <scope>NUCLEOTIDE SEQUENCE [LARGE SCALE GENOMIC DNA]</scope>
    <source>
        <strain evidence="3 4">KCCM 90028</strain>
    </source>
</reference>